<dbReference type="InterPro" id="IPR008979">
    <property type="entry name" value="Galactose-bd-like_sf"/>
</dbReference>
<reference evidence="3 4" key="1">
    <citation type="submission" date="2017-04" db="EMBL/GenBank/DDBJ databases">
        <authorList>
            <person name="Afonso C.L."/>
            <person name="Miller P.J."/>
            <person name="Scott M.A."/>
            <person name="Spackman E."/>
            <person name="Goraichik I."/>
            <person name="Dimitrov K.M."/>
            <person name="Suarez D.L."/>
            <person name="Swayne D.E."/>
        </authorList>
    </citation>
    <scope>NUCLEOTIDE SEQUENCE [LARGE SCALE GENOMIC DNA]</scope>
    <source>
        <strain evidence="3 4">DSM 19625</strain>
    </source>
</reference>
<protein>
    <recommendedName>
        <fullName evidence="2">F5/8 type C domain-containing protein</fullName>
    </recommendedName>
</protein>
<proteinExistence type="predicted"/>
<organism evidence="3 4">
    <name type="scientific">Pedobacter nyackensis</name>
    <dbReference type="NCBI Taxonomy" id="475255"/>
    <lineage>
        <taxon>Bacteria</taxon>
        <taxon>Pseudomonadati</taxon>
        <taxon>Bacteroidota</taxon>
        <taxon>Sphingobacteriia</taxon>
        <taxon>Sphingobacteriales</taxon>
        <taxon>Sphingobacteriaceae</taxon>
        <taxon>Pedobacter</taxon>
    </lineage>
</organism>
<dbReference type="Gene3D" id="2.60.40.1740">
    <property type="entry name" value="hypothetical protein (bacova_03559)"/>
    <property type="match status" value="1"/>
</dbReference>
<dbReference type="Pfam" id="PF00754">
    <property type="entry name" value="F5_F8_type_C"/>
    <property type="match status" value="1"/>
</dbReference>
<evidence type="ECO:0000313" key="4">
    <source>
        <dbReference type="Proteomes" id="UP000192678"/>
    </source>
</evidence>
<feature type="chain" id="PRO_5012800200" description="F5/8 type C domain-containing protein" evidence="1">
    <location>
        <begin position="27"/>
        <end position="321"/>
    </location>
</feature>
<name>A0A1W2ERJ0_9SPHI</name>
<dbReference type="SUPFAM" id="SSF49785">
    <property type="entry name" value="Galactose-binding domain-like"/>
    <property type="match status" value="1"/>
</dbReference>
<evidence type="ECO:0000259" key="2">
    <source>
        <dbReference type="PROSITE" id="PS50022"/>
    </source>
</evidence>
<dbReference type="InterPro" id="IPR013728">
    <property type="entry name" value="BT_3987-like_N"/>
</dbReference>
<gene>
    <name evidence="3" type="ORF">SAMN04488101_11511</name>
</gene>
<sequence length="321" mass="35755">MNTKIKYHLLILLGLGIFFSCTKNDAFNEETDTKKGAQVFLAKANRGLQELQIFPFTDNARSISFGVGFGAVGLPASPILIKVAIDNRAFDSINVIRSNSALPLYQKFPTDAYTIDRTDVTIPKGKVSSELINIKYFSNKFDSTKDYLLPISITDASGYTINPTVKTILIVVPKLVEKAAARGKWKVTASSEELTGEGAINGHVAAVVDGDINTFWHSSWSTQEPPFPHWLAFNMVDSTYVTKIAMIPRQNNSNGFTKFKLEASLDGTVWTLIGDNLVFNPALKQAQEYPVEPNWYKHIKLTMLEGKQQSSHLAEFRVYTY</sequence>
<dbReference type="Gene3D" id="2.60.120.260">
    <property type="entry name" value="Galactose-binding domain-like"/>
    <property type="match status" value="1"/>
</dbReference>
<dbReference type="OrthoDB" id="1434826at2"/>
<dbReference type="PROSITE" id="PS50022">
    <property type="entry name" value="FA58C_3"/>
    <property type="match status" value="1"/>
</dbReference>
<dbReference type="AlphaFoldDB" id="A0A1W2ERJ0"/>
<dbReference type="STRING" id="475255.SAMN04488101_11511"/>
<dbReference type="EMBL" id="FWYB01000015">
    <property type="protein sequence ID" value="SMD12324.1"/>
    <property type="molecule type" value="Genomic_DNA"/>
</dbReference>
<evidence type="ECO:0000313" key="3">
    <source>
        <dbReference type="EMBL" id="SMD12324.1"/>
    </source>
</evidence>
<dbReference type="RefSeq" id="WP_084291394.1">
    <property type="nucleotide sequence ID" value="NZ_FWYB01000015.1"/>
</dbReference>
<evidence type="ECO:0000256" key="1">
    <source>
        <dbReference type="SAM" id="SignalP"/>
    </source>
</evidence>
<keyword evidence="4" id="KW-1185">Reference proteome</keyword>
<dbReference type="Proteomes" id="UP000192678">
    <property type="component" value="Unassembled WGS sequence"/>
</dbReference>
<accession>A0A1W2ERJ0</accession>
<keyword evidence="1" id="KW-0732">Signal</keyword>
<feature type="signal peptide" evidence="1">
    <location>
        <begin position="1"/>
        <end position="26"/>
    </location>
</feature>
<dbReference type="Pfam" id="PF08522">
    <property type="entry name" value="BT_3987-like_N"/>
    <property type="match status" value="1"/>
</dbReference>
<dbReference type="InterPro" id="IPR000421">
    <property type="entry name" value="FA58C"/>
</dbReference>
<dbReference type="PROSITE" id="PS51257">
    <property type="entry name" value="PROKAR_LIPOPROTEIN"/>
    <property type="match status" value="1"/>
</dbReference>
<feature type="domain" description="F5/8 type C" evidence="2">
    <location>
        <begin position="170"/>
        <end position="321"/>
    </location>
</feature>